<dbReference type="PANTHER" id="PTHR34146">
    <property type="entry name" value="POLYNUCLEOTIDYL TRANSFERASE, RIBONUCLEASE H-LIKE SUPERFAMILY PROTEIN-RELATED"/>
    <property type="match status" value="1"/>
</dbReference>
<gene>
    <name evidence="2" type="ORF">DY000_02003043</name>
</gene>
<dbReference type="PANTHER" id="PTHR34146:SF11">
    <property type="entry name" value="RIBONUCLEASE H-LIKE SUPERFAMILY PROTEIN"/>
    <property type="match status" value="1"/>
</dbReference>
<dbReference type="Gene3D" id="3.30.420.10">
    <property type="entry name" value="Ribonuclease H-like superfamily/Ribonuclease H"/>
    <property type="match status" value="1"/>
</dbReference>
<evidence type="ECO:0000313" key="3">
    <source>
        <dbReference type="Proteomes" id="UP000266723"/>
    </source>
</evidence>
<name>A0ABQ7C2X6_BRACR</name>
<comment type="caution">
    <text evidence="2">The sequence shown here is derived from an EMBL/GenBank/DDBJ whole genome shotgun (WGS) entry which is preliminary data.</text>
</comment>
<sequence length="139" mass="15496">MESCSISTEAKEELIPRYKIPNTSTYLYTDRLTDSSMNQGSMTQDFVTSPLIAEALAIRSSLFSAVGMNLTEIHMFSDNSTLTRAINNDMHINEIYGIITDIQQIASVFVDISFFSFSRNLNSKADTSAKRAPSYLVCI</sequence>
<keyword evidence="3" id="KW-1185">Reference proteome</keyword>
<feature type="domain" description="RNase H type-1" evidence="1">
    <location>
        <begin position="47"/>
        <end position="132"/>
    </location>
</feature>
<dbReference type="InterPro" id="IPR002156">
    <property type="entry name" value="RNaseH_domain"/>
</dbReference>
<dbReference type="InterPro" id="IPR036397">
    <property type="entry name" value="RNaseH_sf"/>
</dbReference>
<reference evidence="2 3" key="1">
    <citation type="journal article" date="2020" name="BMC Genomics">
        <title>Intraspecific diversification of the crop wild relative Brassica cretica Lam. using demographic model selection.</title>
        <authorList>
            <person name="Kioukis A."/>
            <person name="Michalopoulou V.A."/>
            <person name="Briers L."/>
            <person name="Pirintsos S."/>
            <person name="Studholme D.J."/>
            <person name="Pavlidis P."/>
            <person name="Sarris P.F."/>
        </authorList>
    </citation>
    <scope>NUCLEOTIDE SEQUENCE [LARGE SCALE GENOMIC DNA]</scope>
    <source>
        <strain evidence="3">cv. PFS-1207/04</strain>
    </source>
</reference>
<evidence type="ECO:0000259" key="1">
    <source>
        <dbReference type="Pfam" id="PF13456"/>
    </source>
</evidence>
<dbReference type="Proteomes" id="UP000266723">
    <property type="component" value="Unassembled WGS sequence"/>
</dbReference>
<proteinExistence type="predicted"/>
<dbReference type="Pfam" id="PF13456">
    <property type="entry name" value="RVT_3"/>
    <property type="match status" value="1"/>
</dbReference>
<accession>A0ABQ7C2X6</accession>
<evidence type="ECO:0000313" key="2">
    <source>
        <dbReference type="EMBL" id="KAF3546339.1"/>
    </source>
</evidence>
<organism evidence="2 3">
    <name type="scientific">Brassica cretica</name>
    <name type="common">Mustard</name>
    <dbReference type="NCBI Taxonomy" id="69181"/>
    <lineage>
        <taxon>Eukaryota</taxon>
        <taxon>Viridiplantae</taxon>
        <taxon>Streptophyta</taxon>
        <taxon>Embryophyta</taxon>
        <taxon>Tracheophyta</taxon>
        <taxon>Spermatophyta</taxon>
        <taxon>Magnoliopsida</taxon>
        <taxon>eudicotyledons</taxon>
        <taxon>Gunneridae</taxon>
        <taxon>Pentapetalae</taxon>
        <taxon>rosids</taxon>
        <taxon>malvids</taxon>
        <taxon>Brassicales</taxon>
        <taxon>Brassicaceae</taxon>
        <taxon>Brassiceae</taxon>
        <taxon>Brassica</taxon>
    </lineage>
</organism>
<dbReference type="EMBL" id="QGKV02000832">
    <property type="protein sequence ID" value="KAF3546339.1"/>
    <property type="molecule type" value="Genomic_DNA"/>
</dbReference>
<protein>
    <recommendedName>
        <fullName evidence="1">RNase H type-1 domain-containing protein</fullName>
    </recommendedName>
</protein>